<evidence type="ECO:0000256" key="13">
    <source>
        <dbReference type="ARBA" id="ARBA00081761"/>
    </source>
</evidence>
<dbReference type="GO" id="GO:0030170">
    <property type="term" value="F:pyridoxal phosphate binding"/>
    <property type="evidence" value="ECO:0007669"/>
    <property type="project" value="InterPro"/>
</dbReference>
<dbReference type="AlphaFoldDB" id="A0A388LFC3"/>
<keyword evidence="7" id="KW-0663">Pyridoxal phosphate</keyword>
<comment type="cofactor">
    <cofactor evidence="1">
        <name>Ca(2+)</name>
        <dbReference type="ChEBI" id="CHEBI:29108"/>
    </cofactor>
</comment>
<evidence type="ECO:0000256" key="7">
    <source>
        <dbReference type="ARBA" id="ARBA00022898"/>
    </source>
</evidence>
<dbReference type="Pfam" id="PF00291">
    <property type="entry name" value="PALP"/>
    <property type="match status" value="1"/>
</dbReference>
<comment type="similarity">
    <text evidence="5">Belongs to the serine/threonine dehydratase family.</text>
</comment>
<dbReference type="GO" id="GO:0070179">
    <property type="term" value="P:D-serine biosynthetic process"/>
    <property type="evidence" value="ECO:0007669"/>
    <property type="project" value="TreeGrafter"/>
</dbReference>
<dbReference type="FunFam" id="3.40.50.1100:FF:000005">
    <property type="entry name" value="Threonine dehydratase catabolic"/>
    <property type="match status" value="1"/>
</dbReference>
<keyword evidence="8" id="KW-0456">Lyase</keyword>
<dbReference type="PANTHER" id="PTHR43050">
    <property type="entry name" value="SERINE / THREONINE RACEMASE FAMILY MEMBER"/>
    <property type="match status" value="1"/>
</dbReference>
<comment type="cofactor">
    <cofactor evidence="3">
        <name>Mn(2+)</name>
        <dbReference type="ChEBI" id="CHEBI:29035"/>
    </cofactor>
</comment>
<reference evidence="15 16" key="1">
    <citation type="journal article" date="2018" name="Cell">
        <title>The Chara Genome: Secondary Complexity and Implications for Plant Terrestrialization.</title>
        <authorList>
            <person name="Nishiyama T."/>
            <person name="Sakayama H."/>
            <person name="Vries J.D."/>
            <person name="Buschmann H."/>
            <person name="Saint-Marcoux D."/>
            <person name="Ullrich K.K."/>
            <person name="Haas F.B."/>
            <person name="Vanderstraeten L."/>
            <person name="Becker D."/>
            <person name="Lang D."/>
            <person name="Vosolsobe S."/>
            <person name="Rombauts S."/>
            <person name="Wilhelmsson P.K.I."/>
            <person name="Janitza P."/>
            <person name="Kern R."/>
            <person name="Heyl A."/>
            <person name="Rumpler F."/>
            <person name="Villalobos L.I.A.C."/>
            <person name="Clay J.M."/>
            <person name="Skokan R."/>
            <person name="Toyoda A."/>
            <person name="Suzuki Y."/>
            <person name="Kagoshima H."/>
            <person name="Schijlen E."/>
            <person name="Tajeshwar N."/>
            <person name="Catarino B."/>
            <person name="Hetherington A.J."/>
            <person name="Saltykova A."/>
            <person name="Bonnot C."/>
            <person name="Breuninger H."/>
            <person name="Symeonidi A."/>
            <person name="Radhakrishnan G.V."/>
            <person name="Van Nieuwerburgh F."/>
            <person name="Deforce D."/>
            <person name="Chang C."/>
            <person name="Karol K.G."/>
            <person name="Hedrich R."/>
            <person name="Ulvskov P."/>
            <person name="Glockner G."/>
            <person name="Delwiche C.F."/>
            <person name="Petrasek J."/>
            <person name="Van de Peer Y."/>
            <person name="Friml J."/>
            <person name="Beilby M."/>
            <person name="Dolan L."/>
            <person name="Kohara Y."/>
            <person name="Sugano S."/>
            <person name="Fujiyama A."/>
            <person name="Delaux P.-M."/>
            <person name="Quint M."/>
            <person name="TheiBen G."/>
            <person name="Hagemann M."/>
            <person name="Harholt J."/>
            <person name="Dunand C."/>
            <person name="Zachgo S."/>
            <person name="Langdale J."/>
            <person name="Maumus F."/>
            <person name="Straeten D.V.D."/>
            <person name="Gould S.B."/>
            <person name="Rensing S.A."/>
        </authorList>
    </citation>
    <scope>NUCLEOTIDE SEQUENCE [LARGE SCALE GENOMIC DNA]</scope>
    <source>
        <strain evidence="15 16">S276</strain>
    </source>
</reference>
<dbReference type="CDD" id="cd01562">
    <property type="entry name" value="Thr-dehyd"/>
    <property type="match status" value="1"/>
</dbReference>
<protein>
    <recommendedName>
        <fullName evidence="12">Serine racemase</fullName>
        <ecNumber evidence="10">4.3.1.18</ecNumber>
        <ecNumber evidence="11">5.1.1.18</ecNumber>
    </recommendedName>
    <alternativeName>
        <fullName evidence="13">D-serine dehydratase</fullName>
    </alternativeName>
</protein>
<comment type="caution">
    <text evidence="15">The sequence shown here is derived from an EMBL/GenBank/DDBJ whole genome shotgun (WGS) entry which is preliminary data.</text>
</comment>
<dbReference type="Gene3D" id="3.40.50.1100">
    <property type="match status" value="2"/>
</dbReference>
<dbReference type="FunFam" id="3.40.50.1100:FF:000007">
    <property type="entry name" value="L-threonine dehydratase catabolic TdcB"/>
    <property type="match status" value="1"/>
</dbReference>
<evidence type="ECO:0000313" key="16">
    <source>
        <dbReference type="Proteomes" id="UP000265515"/>
    </source>
</evidence>
<evidence type="ECO:0000256" key="12">
    <source>
        <dbReference type="ARBA" id="ARBA00070760"/>
    </source>
</evidence>
<evidence type="ECO:0000256" key="4">
    <source>
        <dbReference type="ARBA" id="ARBA00001946"/>
    </source>
</evidence>
<dbReference type="EMBL" id="BFEA01000361">
    <property type="protein sequence ID" value="GBG80957.1"/>
    <property type="molecule type" value="Genomic_DNA"/>
</dbReference>
<feature type="domain" description="Tryptophan synthase beta chain-like PALP" evidence="14">
    <location>
        <begin position="55"/>
        <end position="348"/>
    </location>
</feature>
<evidence type="ECO:0000256" key="10">
    <source>
        <dbReference type="ARBA" id="ARBA00066349"/>
    </source>
</evidence>
<comment type="cofactor">
    <cofactor evidence="2">
        <name>pyridoxal 5'-phosphate</name>
        <dbReference type="ChEBI" id="CHEBI:597326"/>
    </cofactor>
</comment>
<evidence type="ECO:0000256" key="5">
    <source>
        <dbReference type="ARBA" id="ARBA00010869"/>
    </source>
</evidence>
<dbReference type="GO" id="GO:0008721">
    <property type="term" value="F:D-serine ammonia-lyase activity"/>
    <property type="evidence" value="ECO:0007669"/>
    <property type="project" value="UniProtKB-EC"/>
</dbReference>
<evidence type="ECO:0000259" key="14">
    <source>
        <dbReference type="Pfam" id="PF00291"/>
    </source>
</evidence>
<evidence type="ECO:0000256" key="1">
    <source>
        <dbReference type="ARBA" id="ARBA00001913"/>
    </source>
</evidence>
<keyword evidence="6" id="KW-0460">Magnesium</keyword>
<keyword evidence="16" id="KW-1185">Reference proteome</keyword>
<dbReference type="PROSITE" id="PS00165">
    <property type="entry name" value="DEHYDRATASE_SER_THR"/>
    <property type="match status" value="1"/>
</dbReference>
<dbReference type="InterPro" id="IPR036052">
    <property type="entry name" value="TrpB-like_PALP_sf"/>
</dbReference>
<dbReference type="Proteomes" id="UP000265515">
    <property type="component" value="Unassembled WGS sequence"/>
</dbReference>
<dbReference type="GO" id="GO:0000287">
    <property type="term" value="F:magnesium ion binding"/>
    <property type="evidence" value="ECO:0007669"/>
    <property type="project" value="TreeGrafter"/>
</dbReference>
<dbReference type="OMA" id="LIHPFDH"/>
<dbReference type="InterPro" id="IPR000634">
    <property type="entry name" value="Ser/Thr_deHydtase_PyrdxlP-BS"/>
</dbReference>
<evidence type="ECO:0000313" key="15">
    <source>
        <dbReference type="EMBL" id="GBG80957.1"/>
    </source>
</evidence>
<sequence>MESLSAIAAGTYSLNDDSQDHINDTDNANRHSQTGHELYAASLESILAAAKRIGPLIHRTAVLTSSSIAELSGNRTFFFKCEMFQKGGSFKFRGACNAVYSISDDCIAKGVVTHSSGNHAAALALAARVRGMPAYIVIPKNTPICKLEAVKRYGGVVHLCEPSLISRERTAEAIVSQTGATFIPPYNHGAVISGQGTVALELLDQVPDLDAIVAPISGGGLLSGIVLAAKGINPQIHVIAAEPKGADDVARSKAAGQLLKCENPCTIADGLRASMGEYTWPIVRDLVDGVITVDEEEIVSAMKICYQQLKVVAEPSGAVSLAAVLSPQFTAPSSAWAGAKRVGVVLSGGNVDLEVLWKSFIPPH</sequence>
<evidence type="ECO:0000256" key="2">
    <source>
        <dbReference type="ARBA" id="ARBA00001933"/>
    </source>
</evidence>
<evidence type="ECO:0000256" key="8">
    <source>
        <dbReference type="ARBA" id="ARBA00023239"/>
    </source>
</evidence>
<dbReference type="STRING" id="69332.A0A388LFC3"/>
<evidence type="ECO:0000256" key="6">
    <source>
        <dbReference type="ARBA" id="ARBA00022842"/>
    </source>
</evidence>
<dbReference type="GO" id="GO:0030378">
    <property type="term" value="F:serine racemase activity"/>
    <property type="evidence" value="ECO:0007669"/>
    <property type="project" value="UniProtKB-EC"/>
</dbReference>
<dbReference type="EC" id="5.1.1.18" evidence="11"/>
<dbReference type="Gramene" id="GBG80957">
    <property type="protein sequence ID" value="GBG80957"/>
    <property type="gene ID" value="CBR_g31514"/>
</dbReference>
<evidence type="ECO:0000256" key="11">
    <source>
        <dbReference type="ARBA" id="ARBA00066592"/>
    </source>
</evidence>
<evidence type="ECO:0000256" key="3">
    <source>
        <dbReference type="ARBA" id="ARBA00001936"/>
    </source>
</evidence>
<dbReference type="GO" id="GO:0005524">
    <property type="term" value="F:ATP binding"/>
    <property type="evidence" value="ECO:0007669"/>
    <property type="project" value="TreeGrafter"/>
</dbReference>
<gene>
    <name evidence="15" type="ORF">CBR_g31514</name>
</gene>
<comment type="cofactor">
    <cofactor evidence="4">
        <name>Mg(2+)</name>
        <dbReference type="ChEBI" id="CHEBI:18420"/>
    </cofactor>
</comment>
<dbReference type="EC" id="4.3.1.18" evidence="10"/>
<dbReference type="GO" id="GO:0003941">
    <property type="term" value="F:L-serine ammonia-lyase activity"/>
    <property type="evidence" value="ECO:0007669"/>
    <property type="project" value="EnsemblPlants"/>
</dbReference>
<dbReference type="GO" id="GO:0018114">
    <property type="term" value="F:threonine racemase activity"/>
    <property type="evidence" value="ECO:0007669"/>
    <property type="project" value="TreeGrafter"/>
</dbReference>
<proteinExistence type="inferred from homology"/>
<accession>A0A388LFC3</accession>
<dbReference type="PANTHER" id="PTHR43050:SF1">
    <property type="entry name" value="SERINE RACEMASE"/>
    <property type="match status" value="1"/>
</dbReference>
<dbReference type="InterPro" id="IPR001926">
    <property type="entry name" value="TrpB-like_PALP"/>
</dbReference>
<organism evidence="15 16">
    <name type="scientific">Chara braunii</name>
    <name type="common">Braun's stonewort</name>
    <dbReference type="NCBI Taxonomy" id="69332"/>
    <lineage>
        <taxon>Eukaryota</taxon>
        <taxon>Viridiplantae</taxon>
        <taxon>Streptophyta</taxon>
        <taxon>Charophyceae</taxon>
        <taxon>Charales</taxon>
        <taxon>Characeae</taxon>
        <taxon>Chara</taxon>
    </lineage>
</organism>
<name>A0A388LFC3_CHABU</name>
<dbReference type="SUPFAM" id="SSF53686">
    <property type="entry name" value="Tryptophan synthase beta subunit-like PLP-dependent enzymes"/>
    <property type="match status" value="1"/>
</dbReference>
<evidence type="ECO:0000256" key="9">
    <source>
        <dbReference type="ARBA" id="ARBA00053278"/>
    </source>
</evidence>
<dbReference type="GO" id="GO:0006563">
    <property type="term" value="P:L-serine metabolic process"/>
    <property type="evidence" value="ECO:0007669"/>
    <property type="project" value="EnsemblPlants"/>
</dbReference>
<comment type="function">
    <text evidence="9">Catalyzes the synthesis of D-serine from L-serine. Has dehydratase activity towards both L-serine and D-serine.</text>
</comment>
<dbReference type="OrthoDB" id="4418812at2759"/>